<dbReference type="InterPro" id="IPR012337">
    <property type="entry name" value="RNaseH-like_sf"/>
</dbReference>
<dbReference type="PANTHER" id="PTHR35528:SF3">
    <property type="entry name" value="BLL1675 PROTEIN"/>
    <property type="match status" value="1"/>
</dbReference>
<name>A0A4R6Y4X8_9BURK</name>
<sequence length="230" mass="27457">MSSLDLAFRGMRYPRDIILQCFRWYASYSLSYRNLEEMMEERGLFDLSHTTIYRWTRKIIPVLNLLVRKRKWTVSPSWRMDETYILINGQWYYYYRAVDKNGLTIDFLLSKRRDRVAAMRFFNKAFKQHGFPKTVVMDKSGSNKAAIGKIIKDKHITINVRQVKYLNNIVEQDHRAIKRMVRPMLGFKSFNSARNMLTGIEIMHMLRKDQFNIPNSKNMSIFQRFSAIVA</sequence>
<comment type="caution">
    <text evidence="6">The sequence shown here is derived from an EMBL/GenBank/DDBJ whole genome shotgun (WGS) entry which is preliminary data.</text>
</comment>
<organism evidence="6 7">
    <name type="scientific">Hydromonas duriensis</name>
    <dbReference type="NCBI Taxonomy" id="1527608"/>
    <lineage>
        <taxon>Bacteria</taxon>
        <taxon>Pseudomonadati</taxon>
        <taxon>Pseudomonadota</taxon>
        <taxon>Betaproteobacteria</taxon>
        <taxon>Burkholderiales</taxon>
        <taxon>Burkholderiaceae</taxon>
        <taxon>Hydromonas</taxon>
    </lineage>
</organism>
<dbReference type="EMBL" id="SNZE01000024">
    <property type="protein sequence ID" value="TDR30249.1"/>
    <property type="molecule type" value="Genomic_DNA"/>
</dbReference>
<dbReference type="Gene3D" id="3.30.420.10">
    <property type="entry name" value="Ribonuclease H-like superfamily/Ribonuclease H"/>
    <property type="match status" value="1"/>
</dbReference>
<evidence type="ECO:0000256" key="4">
    <source>
        <dbReference type="ARBA" id="ARBA00023172"/>
    </source>
</evidence>
<evidence type="ECO:0000256" key="2">
    <source>
        <dbReference type="ARBA" id="ARBA00022578"/>
    </source>
</evidence>
<evidence type="ECO:0000256" key="1">
    <source>
        <dbReference type="ARBA" id="ARBA00002286"/>
    </source>
</evidence>
<dbReference type="AlphaFoldDB" id="A0A4R6Y4X8"/>
<keyword evidence="7" id="KW-1185">Reference proteome</keyword>
<dbReference type="NCBIfam" id="NF033587">
    <property type="entry name" value="transpos_IS6"/>
    <property type="match status" value="1"/>
</dbReference>
<keyword evidence="3" id="KW-0238">DNA-binding</keyword>
<dbReference type="Proteomes" id="UP000294480">
    <property type="component" value="Unassembled WGS sequence"/>
</dbReference>
<proteinExistence type="predicted"/>
<keyword evidence="4" id="KW-0233">DNA recombination</keyword>
<dbReference type="InterPro" id="IPR032874">
    <property type="entry name" value="DDE_dom"/>
</dbReference>
<evidence type="ECO:0000259" key="5">
    <source>
        <dbReference type="Pfam" id="PF13610"/>
    </source>
</evidence>
<dbReference type="InterPro" id="IPR052183">
    <property type="entry name" value="IS_Transposase"/>
</dbReference>
<protein>
    <submittedName>
        <fullName evidence="6">Transposase-like protein</fullName>
    </submittedName>
</protein>
<accession>A0A4R6Y4X8</accession>
<dbReference type="InterPro" id="IPR036397">
    <property type="entry name" value="RNaseH_sf"/>
</dbReference>
<comment type="function">
    <text evidence="1">Involved in the transposition of the insertion sequence.</text>
</comment>
<evidence type="ECO:0000313" key="7">
    <source>
        <dbReference type="Proteomes" id="UP000294480"/>
    </source>
</evidence>
<dbReference type="RefSeq" id="WP_133621314.1">
    <property type="nucleotide sequence ID" value="NZ_SNZE01000024.1"/>
</dbReference>
<feature type="domain" description="DDE" evidence="5">
    <location>
        <begin position="77"/>
        <end position="209"/>
    </location>
</feature>
<gene>
    <name evidence="6" type="ORF">DFR44_12425</name>
</gene>
<dbReference type="GO" id="GO:0003677">
    <property type="term" value="F:DNA binding"/>
    <property type="evidence" value="ECO:0007669"/>
    <property type="project" value="UniProtKB-KW"/>
</dbReference>
<evidence type="ECO:0000313" key="6">
    <source>
        <dbReference type="EMBL" id="TDR30249.1"/>
    </source>
</evidence>
<keyword evidence="2" id="KW-0815">Transposition</keyword>
<dbReference type="SUPFAM" id="SSF53098">
    <property type="entry name" value="Ribonuclease H-like"/>
    <property type="match status" value="1"/>
</dbReference>
<reference evidence="6 7" key="1">
    <citation type="submission" date="2019-03" db="EMBL/GenBank/DDBJ databases">
        <title>Genomic Encyclopedia of Type Strains, Phase IV (KMG-IV): sequencing the most valuable type-strain genomes for metagenomic binning, comparative biology and taxonomic classification.</title>
        <authorList>
            <person name="Goeker M."/>
        </authorList>
    </citation>
    <scope>NUCLEOTIDE SEQUENCE [LARGE SCALE GENOMIC DNA]</scope>
    <source>
        <strain evidence="6 7">DSM 102852</strain>
    </source>
</reference>
<dbReference type="InterPro" id="IPR047930">
    <property type="entry name" value="Transpos_IS6"/>
</dbReference>
<dbReference type="GO" id="GO:0006310">
    <property type="term" value="P:DNA recombination"/>
    <property type="evidence" value="ECO:0007669"/>
    <property type="project" value="UniProtKB-KW"/>
</dbReference>
<evidence type="ECO:0000256" key="3">
    <source>
        <dbReference type="ARBA" id="ARBA00023125"/>
    </source>
</evidence>
<dbReference type="PANTHER" id="PTHR35528">
    <property type="entry name" value="BLL1675 PROTEIN"/>
    <property type="match status" value="1"/>
</dbReference>
<dbReference type="GO" id="GO:0032196">
    <property type="term" value="P:transposition"/>
    <property type="evidence" value="ECO:0007669"/>
    <property type="project" value="UniProtKB-KW"/>
</dbReference>
<dbReference type="OrthoDB" id="4315389at2"/>
<dbReference type="Pfam" id="PF13610">
    <property type="entry name" value="DDE_Tnp_IS240"/>
    <property type="match status" value="1"/>
</dbReference>